<evidence type="ECO:0000256" key="2">
    <source>
        <dbReference type="ARBA" id="ARBA00023136"/>
    </source>
</evidence>
<name>A0A9Q0NEY5_9DIPT</name>
<dbReference type="Proteomes" id="UP001151699">
    <property type="component" value="Chromosome A"/>
</dbReference>
<dbReference type="GO" id="GO:0005789">
    <property type="term" value="C:endoplasmic reticulum membrane"/>
    <property type="evidence" value="ECO:0007669"/>
    <property type="project" value="TreeGrafter"/>
</dbReference>
<organism evidence="5 6">
    <name type="scientific">Pseudolycoriella hygida</name>
    <dbReference type="NCBI Taxonomy" id="35572"/>
    <lineage>
        <taxon>Eukaryota</taxon>
        <taxon>Metazoa</taxon>
        <taxon>Ecdysozoa</taxon>
        <taxon>Arthropoda</taxon>
        <taxon>Hexapoda</taxon>
        <taxon>Insecta</taxon>
        <taxon>Pterygota</taxon>
        <taxon>Neoptera</taxon>
        <taxon>Endopterygota</taxon>
        <taxon>Diptera</taxon>
        <taxon>Nematocera</taxon>
        <taxon>Sciaroidea</taxon>
        <taxon>Sciaridae</taxon>
        <taxon>Pseudolycoriella</taxon>
    </lineage>
</organism>
<protein>
    <submittedName>
        <fullName evidence="5">Protein Aster-A</fullName>
    </submittedName>
</protein>
<sequence>MSQLLESSDSGNEKAEEFVNDAECTSPAHEWRKLVNIILPVNVEALRNELFMKSKFMDDFHETRKHYDLSCTDWERSEEGDLRRTIKYKMPLSGTMGFGPKYSLVTQVQTQSPCCVPNRLYVVDVVNSNENIPYAENFEVVIHHCILSTIDDHSMYSVFGQVRYKKSVWGVVKSRIDKNCLAGMDDFFGGLQETLQKELCTPPSKGKRSSRKKFDSTSLTLQTGNSQNVSLDPQTISSKVSDSIKPGFLIWLIFGVLIAVITLNTVLLFKLWVLERELSIEAMPDYDTLSFLSQSVREYLELGRSIPGRPGTDYPILSAVPYTNFYCDDQPYPGFFADMDTRCQGWHYCDIDGRQASFLCPNGTQFSQAVSIERSSEEWMRLLRNQQNIHEAEVTKWLKVIEVAITLIQNTEKTLVELLAQIQLQEIIEAHSNGKSHRNMQFLNENKSP</sequence>
<accession>A0A9Q0NEY5</accession>
<proteinExistence type="predicted"/>
<dbReference type="OrthoDB" id="6428908at2759"/>
<evidence type="ECO:0000313" key="6">
    <source>
        <dbReference type="Proteomes" id="UP001151699"/>
    </source>
</evidence>
<keyword evidence="3" id="KW-1133">Transmembrane helix</keyword>
<dbReference type="GO" id="GO:0140268">
    <property type="term" value="C:endoplasmic reticulum-plasma membrane contact site"/>
    <property type="evidence" value="ECO:0007669"/>
    <property type="project" value="TreeGrafter"/>
</dbReference>
<dbReference type="Pfam" id="PF01607">
    <property type="entry name" value="CBM_14"/>
    <property type="match status" value="1"/>
</dbReference>
<dbReference type="GO" id="GO:0120015">
    <property type="term" value="F:sterol transfer activity"/>
    <property type="evidence" value="ECO:0007669"/>
    <property type="project" value="TreeGrafter"/>
</dbReference>
<dbReference type="InterPro" id="IPR051482">
    <property type="entry name" value="Cholesterol_transport"/>
</dbReference>
<comment type="subcellular location">
    <subcellularLocation>
        <location evidence="1">Membrane</location>
    </subcellularLocation>
</comment>
<dbReference type="PROSITE" id="PS51778">
    <property type="entry name" value="VAST"/>
    <property type="match status" value="1"/>
</dbReference>
<feature type="domain" description="VASt" evidence="4">
    <location>
        <begin position="30"/>
        <end position="199"/>
    </location>
</feature>
<keyword evidence="2 3" id="KW-0472">Membrane</keyword>
<feature type="transmembrane region" description="Helical" evidence="3">
    <location>
        <begin position="248"/>
        <end position="273"/>
    </location>
</feature>
<dbReference type="Pfam" id="PF16016">
    <property type="entry name" value="VASt"/>
    <property type="match status" value="1"/>
</dbReference>
<dbReference type="GO" id="GO:0032934">
    <property type="term" value="F:sterol binding"/>
    <property type="evidence" value="ECO:0007669"/>
    <property type="project" value="TreeGrafter"/>
</dbReference>
<evidence type="ECO:0000256" key="1">
    <source>
        <dbReference type="ARBA" id="ARBA00004370"/>
    </source>
</evidence>
<dbReference type="SUPFAM" id="SSF57625">
    <property type="entry name" value="Invertebrate chitin-binding proteins"/>
    <property type="match status" value="1"/>
</dbReference>
<keyword evidence="6" id="KW-1185">Reference proteome</keyword>
<dbReference type="AlphaFoldDB" id="A0A9Q0NEY5"/>
<dbReference type="InterPro" id="IPR031968">
    <property type="entry name" value="VASt"/>
</dbReference>
<dbReference type="PANTHER" id="PTHR23319:SF4">
    <property type="entry name" value="GRAM DOMAIN CONTAINING 1B, ISOFORM E"/>
    <property type="match status" value="1"/>
</dbReference>
<evidence type="ECO:0000259" key="4">
    <source>
        <dbReference type="PROSITE" id="PS51778"/>
    </source>
</evidence>
<dbReference type="GO" id="GO:0032366">
    <property type="term" value="P:intracellular sterol transport"/>
    <property type="evidence" value="ECO:0007669"/>
    <property type="project" value="TreeGrafter"/>
</dbReference>
<comment type="caution">
    <text evidence="5">The sequence shown here is derived from an EMBL/GenBank/DDBJ whole genome shotgun (WGS) entry which is preliminary data.</text>
</comment>
<keyword evidence="3" id="KW-0812">Transmembrane</keyword>
<evidence type="ECO:0000313" key="5">
    <source>
        <dbReference type="EMBL" id="KAJ6648301.1"/>
    </source>
</evidence>
<dbReference type="InterPro" id="IPR002557">
    <property type="entry name" value="Chitin-bd_dom"/>
</dbReference>
<gene>
    <name evidence="5" type="primary">Gramd1a</name>
    <name evidence="5" type="ORF">Bhyg_03529</name>
</gene>
<dbReference type="InterPro" id="IPR036508">
    <property type="entry name" value="Chitin-bd_dom_sf"/>
</dbReference>
<dbReference type="GO" id="GO:0005886">
    <property type="term" value="C:plasma membrane"/>
    <property type="evidence" value="ECO:0007669"/>
    <property type="project" value="TreeGrafter"/>
</dbReference>
<evidence type="ECO:0000256" key="3">
    <source>
        <dbReference type="SAM" id="Phobius"/>
    </source>
</evidence>
<dbReference type="EMBL" id="WJQU01000001">
    <property type="protein sequence ID" value="KAJ6648301.1"/>
    <property type="molecule type" value="Genomic_DNA"/>
</dbReference>
<dbReference type="PANTHER" id="PTHR23319">
    <property type="entry name" value="GRAM DOMAIN CONTAINING 1B, ISOFORM E"/>
    <property type="match status" value="1"/>
</dbReference>
<dbReference type="GO" id="GO:0005576">
    <property type="term" value="C:extracellular region"/>
    <property type="evidence" value="ECO:0007669"/>
    <property type="project" value="InterPro"/>
</dbReference>
<reference evidence="5" key="1">
    <citation type="submission" date="2022-07" db="EMBL/GenBank/DDBJ databases">
        <authorList>
            <person name="Trinca V."/>
            <person name="Uliana J.V.C."/>
            <person name="Torres T.T."/>
            <person name="Ward R.J."/>
            <person name="Monesi N."/>
        </authorList>
    </citation>
    <scope>NUCLEOTIDE SEQUENCE</scope>
    <source>
        <strain evidence="5">HSMRA1968</strain>
        <tissue evidence="5">Whole embryos</tissue>
    </source>
</reference>
<feature type="non-terminal residue" evidence="5">
    <location>
        <position position="1"/>
    </location>
</feature>
<dbReference type="GO" id="GO:0008061">
    <property type="term" value="F:chitin binding"/>
    <property type="evidence" value="ECO:0007669"/>
    <property type="project" value="InterPro"/>
</dbReference>